<accession>A0A6M5YS49</accession>
<dbReference type="GO" id="GO:0031146">
    <property type="term" value="P:SCF-dependent proteasomal ubiquitin-dependent protein catabolic process"/>
    <property type="evidence" value="ECO:0007669"/>
    <property type="project" value="TreeGrafter"/>
</dbReference>
<evidence type="ECO:0000313" key="1">
    <source>
        <dbReference type="EMBL" id="QJW96875.1"/>
    </source>
</evidence>
<evidence type="ECO:0008006" key="3">
    <source>
        <dbReference type="Google" id="ProtNLM"/>
    </source>
</evidence>
<proteinExistence type="predicted"/>
<evidence type="ECO:0000313" key="2">
    <source>
        <dbReference type="Proteomes" id="UP000503447"/>
    </source>
</evidence>
<dbReference type="Proteomes" id="UP000503447">
    <property type="component" value="Chromosome"/>
</dbReference>
<keyword evidence="2" id="KW-1185">Reference proteome</keyword>
<dbReference type="EMBL" id="CP053452">
    <property type="protein sequence ID" value="QJW96875.1"/>
    <property type="molecule type" value="Genomic_DNA"/>
</dbReference>
<dbReference type="Pfam" id="PF13516">
    <property type="entry name" value="LRR_6"/>
    <property type="match status" value="2"/>
</dbReference>
<gene>
    <name evidence="1" type="ORF">FTUN_4435</name>
</gene>
<protein>
    <recommendedName>
        <fullName evidence="3">TIGR02996 domain-containing protein</fullName>
    </recommendedName>
</protein>
<dbReference type="PANTHER" id="PTHR13318">
    <property type="entry name" value="PARTNER OF PAIRED, ISOFORM B-RELATED"/>
    <property type="match status" value="1"/>
</dbReference>
<dbReference type="SUPFAM" id="SSF52047">
    <property type="entry name" value="RNI-like"/>
    <property type="match status" value="1"/>
</dbReference>
<sequence length="540" mass="58646">MTDPDADALLRAIVRHPDEDTPRLAYADWLQENGRPEEAEFLRVQCWLAAAEPGEPEYPELVDRDEELRLWLTTHVAGPRPTFPGGLSVEGGSHWWWLSHRGFPRFLHYAGIERPGAKAMRTLGAAVGRAFEALPTRWLVVNYVTVAQLAALLKQPVLAGLSHLTLHLTDSGEGADEAARLLAKCRHLRNLRGLSLAFGVGDAACAALAAAPWEGLEWFKADCHPIGPAGIRALAGAGWFRRLRELILPNGLPDETFDELVRLPPLTRLHTLDLSMNSFPEASWQGFARTRTFPALARLWLRDGDMSGGRLEALAGAGGFELRILDLSGTGCHIDRSGTIAAASWAKSLRVLDLSLNALGPAGVKAIAANQKFRALRHLSLADNALGPTGLTALVGNPALRKLRALDIGGAPHDNRGLSPAHFERFLTRLDMPDLRHLDLSGRPVGSKAARRLTDPRFGSLTRLCLKGCRLTDAAVSALVTAPALANLIQLELSDNRLTTGPERLTDRSVLPRLASCTLSGNPLPPAVTRKLRRRPGVRV</sequence>
<name>A0A6M5YS49_9BACT</name>
<organism evidence="1 2">
    <name type="scientific">Frigoriglobus tundricola</name>
    <dbReference type="NCBI Taxonomy" id="2774151"/>
    <lineage>
        <taxon>Bacteria</taxon>
        <taxon>Pseudomonadati</taxon>
        <taxon>Planctomycetota</taxon>
        <taxon>Planctomycetia</taxon>
        <taxon>Gemmatales</taxon>
        <taxon>Gemmataceae</taxon>
        <taxon>Frigoriglobus</taxon>
    </lineage>
</organism>
<dbReference type="Gene3D" id="3.80.10.10">
    <property type="entry name" value="Ribonuclease Inhibitor"/>
    <property type="match status" value="3"/>
</dbReference>
<dbReference type="NCBIfam" id="TIGR02996">
    <property type="entry name" value="rpt_mate_G_obs"/>
    <property type="match status" value="1"/>
</dbReference>
<dbReference type="InterPro" id="IPR032675">
    <property type="entry name" value="LRR_dom_sf"/>
</dbReference>
<dbReference type="GO" id="GO:0019005">
    <property type="term" value="C:SCF ubiquitin ligase complex"/>
    <property type="evidence" value="ECO:0007669"/>
    <property type="project" value="TreeGrafter"/>
</dbReference>
<dbReference type="KEGG" id="ftj:FTUN_4435"/>
<dbReference type="InterPro" id="IPR001611">
    <property type="entry name" value="Leu-rich_rpt"/>
</dbReference>
<dbReference type="InterPro" id="IPR014338">
    <property type="entry name" value="CHP02996_rpt-companion-dom"/>
</dbReference>
<reference evidence="2" key="1">
    <citation type="submission" date="2020-05" db="EMBL/GenBank/DDBJ databases">
        <title>Frigoriglobus tundricola gen. nov., sp. nov., a psychrotolerant cellulolytic planctomycete of the family Gemmataceae with two divergent copies of 16S rRNA gene.</title>
        <authorList>
            <person name="Kulichevskaya I.S."/>
            <person name="Ivanova A.A."/>
            <person name="Naumoff D.G."/>
            <person name="Beletsky A.V."/>
            <person name="Rijpstra W.I.C."/>
            <person name="Sinninghe Damste J.S."/>
            <person name="Mardanov A.V."/>
            <person name="Ravin N.V."/>
            <person name="Dedysh S.N."/>
        </authorList>
    </citation>
    <scope>NUCLEOTIDE SEQUENCE [LARGE SCALE GENOMIC DNA]</scope>
    <source>
        <strain evidence="2">PL17</strain>
    </source>
</reference>
<dbReference type="RefSeq" id="WP_171472377.1">
    <property type="nucleotide sequence ID" value="NZ_CP053452.2"/>
</dbReference>
<dbReference type="AlphaFoldDB" id="A0A6M5YS49"/>